<dbReference type="PaxDb" id="572546-Arcpr_1477"/>
<dbReference type="EMBL" id="CP001857">
    <property type="protein sequence ID" value="ADB58524.1"/>
    <property type="molecule type" value="Genomic_DNA"/>
</dbReference>
<dbReference type="Proteomes" id="UP000001901">
    <property type="component" value="Chromosome"/>
</dbReference>
<dbReference type="GeneID" id="8740167"/>
<dbReference type="KEGG" id="apo:Arcpr_1477"/>
<gene>
    <name evidence="2" type="ordered locus">Arcpr_1477</name>
</gene>
<sequence>MRTESKEVVGDIVDEVINVVSGYEKQLRELAEANYPLTEIRVNLESGQVFVVWKDYSEEENRIAELTQKALEIKKKLEETTDEVQNAVLMAELGKINEEYVKLAGTPIYEVI</sequence>
<reference evidence="2 3" key="1">
    <citation type="journal article" date="2010" name="Stand. Genomic Sci.">
        <title>Complete genome sequence of Archaeoglobus profundus type strain (AV18).</title>
        <authorList>
            <person name="von Jan M."/>
            <person name="Lapidus A."/>
            <person name="Del Rio T.G."/>
            <person name="Copeland A."/>
            <person name="Tice H."/>
            <person name="Cheng J.F."/>
            <person name="Lucas S."/>
            <person name="Chen F."/>
            <person name="Nolan M."/>
            <person name="Goodwin L."/>
            <person name="Han C."/>
            <person name="Pitluck S."/>
            <person name="Liolios K."/>
            <person name="Ivanova N."/>
            <person name="Mavromatis K."/>
            <person name="Ovchinnikova G."/>
            <person name="Chertkov O."/>
            <person name="Pati A."/>
            <person name="Chen A."/>
            <person name="Palaniappan K."/>
            <person name="Land M."/>
            <person name="Hauser L."/>
            <person name="Chang Y.J."/>
            <person name="Jeffries C.D."/>
            <person name="Saunders E."/>
            <person name="Brettin T."/>
            <person name="Detter J.C."/>
            <person name="Chain P."/>
            <person name="Eichinger K."/>
            <person name="Huber H."/>
            <person name="Spring S."/>
            <person name="Rohde M."/>
            <person name="Goker M."/>
            <person name="Wirth R."/>
            <person name="Woyke T."/>
            <person name="Bristow J."/>
            <person name="Eisen J.A."/>
            <person name="Markowitz V."/>
            <person name="Hugenholtz P."/>
            <person name="Kyrpides N.C."/>
            <person name="Klenk H.P."/>
        </authorList>
    </citation>
    <scope>NUCLEOTIDE SEQUENCE [LARGE SCALE GENOMIC DNA]</scope>
    <source>
        <strain evidence="3">DSM 5631 / JCM 9629 / NBRC 100127 / Av18</strain>
    </source>
</reference>
<proteinExistence type="predicted"/>
<evidence type="ECO:0000313" key="2">
    <source>
        <dbReference type="EMBL" id="ADB58524.1"/>
    </source>
</evidence>
<feature type="coiled-coil region" evidence="1">
    <location>
        <begin position="13"/>
        <end position="83"/>
    </location>
</feature>
<evidence type="ECO:0000313" key="3">
    <source>
        <dbReference type="Proteomes" id="UP000001901"/>
    </source>
</evidence>
<dbReference type="HOGENOM" id="CLU_2140077_0_0_2"/>
<dbReference type="RefSeq" id="WP_012940860.1">
    <property type="nucleotide sequence ID" value="NC_013741.1"/>
</dbReference>
<dbReference type="AlphaFoldDB" id="D2REI0"/>
<keyword evidence="3" id="KW-1185">Reference proteome</keyword>
<dbReference type="STRING" id="572546.Arcpr_1477"/>
<evidence type="ECO:0000256" key="1">
    <source>
        <dbReference type="SAM" id="Coils"/>
    </source>
</evidence>
<keyword evidence="1" id="KW-0175">Coiled coil</keyword>
<protein>
    <submittedName>
        <fullName evidence="2">Uncharacterized protein</fullName>
    </submittedName>
</protein>
<organism evidence="2 3">
    <name type="scientific">Archaeoglobus profundus (strain DSM 5631 / JCM 9629 / NBRC 100127 / Av18)</name>
    <dbReference type="NCBI Taxonomy" id="572546"/>
    <lineage>
        <taxon>Archaea</taxon>
        <taxon>Methanobacteriati</taxon>
        <taxon>Methanobacteriota</taxon>
        <taxon>Archaeoglobi</taxon>
        <taxon>Archaeoglobales</taxon>
        <taxon>Archaeoglobaceae</taxon>
        <taxon>Archaeoglobus</taxon>
    </lineage>
</organism>
<accession>D2REI0</accession>
<name>D2REI0_ARCPA</name>